<evidence type="ECO:0000313" key="3">
    <source>
        <dbReference type="Proteomes" id="UP000240883"/>
    </source>
</evidence>
<name>A0A2T2N9N1_CORCC</name>
<evidence type="ECO:0000313" key="2">
    <source>
        <dbReference type="EMBL" id="PSN62171.1"/>
    </source>
</evidence>
<dbReference type="Proteomes" id="UP000240883">
    <property type="component" value="Unassembled WGS sequence"/>
</dbReference>
<feature type="compositionally biased region" description="Low complexity" evidence="1">
    <location>
        <begin position="19"/>
        <end position="34"/>
    </location>
</feature>
<feature type="region of interest" description="Disordered" evidence="1">
    <location>
        <begin position="17"/>
        <end position="105"/>
    </location>
</feature>
<dbReference type="EMBL" id="KZ678142">
    <property type="protein sequence ID" value="PSN62171.1"/>
    <property type="molecule type" value="Genomic_DNA"/>
</dbReference>
<sequence>MAGWWVAATTPPLVKWARSHSSTTPARRATAAARNKVPPPAWGWGLHPAPTSTGLEPGRHIVDPPAPPTSTCGSVGVRPRRSGEVLGRLNRNTVNDTLLPPDDVA</sequence>
<protein>
    <submittedName>
        <fullName evidence="2">Uncharacterized protein</fullName>
    </submittedName>
</protein>
<keyword evidence="3" id="KW-1185">Reference proteome</keyword>
<proteinExistence type="predicted"/>
<organism evidence="2 3">
    <name type="scientific">Corynespora cassiicola Philippines</name>
    <dbReference type="NCBI Taxonomy" id="1448308"/>
    <lineage>
        <taxon>Eukaryota</taxon>
        <taxon>Fungi</taxon>
        <taxon>Dikarya</taxon>
        <taxon>Ascomycota</taxon>
        <taxon>Pezizomycotina</taxon>
        <taxon>Dothideomycetes</taxon>
        <taxon>Pleosporomycetidae</taxon>
        <taxon>Pleosporales</taxon>
        <taxon>Corynesporascaceae</taxon>
        <taxon>Corynespora</taxon>
    </lineage>
</organism>
<gene>
    <name evidence="2" type="ORF">BS50DRAFT_638737</name>
</gene>
<accession>A0A2T2N9N1</accession>
<dbReference type="AlphaFoldDB" id="A0A2T2N9N1"/>
<evidence type="ECO:0000256" key="1">
    <source>
        <dbReference type="SAM" id="MobiDB-lite"/>
    </source>
</evidence>
<reference evidence="2 3" key="1">
    <citation type="journal article" date="2018" name="Front. Microbiol.">
        <title>Genome-Wide Analysis of Corynespora cassiicola Leaf Fall Disease Putative Effectors.</title>
        <authorList>
            <person name="Lopez D."/>
            <person name="Ribeiro S."/>
            <person name="Label P."/>
            <person name="Fumanal B."/>
            <person name="Venisse J.S."/>
            <person name="Kohler A."/>
            <person name="de Oliveira R.R."/>
            <person name="Labutti K."/>
            <person name="Lipzen A."/>
            <person name="Lail K."/>
            <person name="Bauer D."/>
            <person name="Ohm R.A."/>
            <person name="Barry K.W."/>
            <person name="Spatafora J."/>
            <person name="Grigoriev I.V."/>
            <person name="Martin F.M."/>
            <person name="Pujade-Renaud V."/>
        </authorList>
    </citation>
    <scope>NUCLEOTIDE SEQUENCE [LARGE SCALE GENOMIC DNA]</scope>
    <source>
        <strain evidence="2 3">Philippines</strain>
    </source>
</reference>